<evidence type="ECO:0008006" key="8">
    <source>
        <dbReference type="Google" id="ProtNLM"/>
    </source>
</evidence>
<evidence type="ECO:0000256" key="1">
    <source>
        <dbReference type="ARBA" id="ARBA00004123"/>
    </source>
</evidence>
<dbReference type="Pfam" id="PF08513">
    <property type="entry name" value="LisH"/>
    <property type="match status" value="1"/>
</dbReference>
<dbReference type="GO" id="GO:0006357">
    <property type="term" value="P:regulation of transcription by RNA polymerase II"/>
    <property type="evidence" value="ECO:0007669"/>
    <property type="project" value="TreeGrafter"/>
</dbReference>
<comment type="caution">
    <text evidence="6">The sequence shown here is derived from an EMBL/GenBank/DDBJ whole genome shotgun (WGS) entry which is preliminary data.</text>
</comment>
<dbReference type="GO" id="GO:0003714">
    <property type="term" value="F:transcription corepressor activity"/>
    <property type="evidence" value="ECO:0007669"/>
    <property type="project" value="InterPro"/>
</dbReference>
<gene>
    <name evidence="6" type="ORF">NUU61_008209</name>
</gene>
<dbReference type="PANTHER" id="PTHR22846">
    <property type="entry name" value="WD40 REPEAT PROTEIN"/>
    <property type="match status" value="1"/>
</dbReference>
<dbReference type="SUPFAM" id="SSF82171">
    <property type="entry name" value="DPP6 N-terminal domain-like"/>
    <property type="match status" value="1"/>
</dbReference>
<organism evidence="6 7">
    <name type="scientific">Penicillium alfredii</name>
    <dbReference type="NCBI Taxonomy" id="1506179"/>
    <lineage>
        <taxon>Eukaryota</taxon>
        <taxon>Fungi</taxon>
        <taxon>Dikarya</taxon>
        <taxon>Ascomycota</taxon>
        <taxon>Pezizomycotina</taxon>
        <taxon>Eurotiomycetes</taxon>
        <taxon>Eurotiomycetidae</taxon>
        <taxon>Eurotiales</taxon>
        <taxon>Aspergillaceae</taxon>
        <taxon>Penicillium</taxon>
    </lineage>
</organism>
<accession>A0A9W9ERX9</accession>
<sequence>MAHPDLTSHHVNYLIWRYLQESGHADAAVSLQRAWFPDPQNLPFAPYIRTHALVSLVQKGLQYHELESSIDKVRGQCHRHSPVAIFFGPEPFETGFLKTHDAAGTDQPSSPSKVARDRVTNGHPEALTVKRSRKSETNGDESMELDEARSKGTPEPLDGDGDVSMGAEEPEPTFTLTTGSSVGVQITPAKAADLAPDTACLDIGAHVTQTMWRPRDPTVVVAAGDTFCSLWKLSLSSTPVQKKLVDLKGSNSCVSAVAWDTAGEKLAVATYSDLRGTITMYNVNGDAVDLLPEVPRLITGLHWAEDSSQLVVVASDTRISELALWDDTRRPDVFPPPQVIKSPIYDLAWCGRNQVFACGDGSVYQCEMDNSIRLTKTFPSNEPDAAWQFIRCMHTDSSAVAVTACSATATIWIPTHDILIENAHKGDITAIEVRPQAQAQRRNSSIVVASFSTDDDVKVWHVDLESKHFDCLHRLRLGPSLPALTGGFSPDGYALGAASKDRVLIWNVERGGHPMATWAAPGSEDVKEEPDRATNEQNGHAASIGDSALSWDADGKRLAYGFGHQVRILFGPRSSQNQGVANSSQMAIVNLQR</sequence>
<keyword evidence="3" id="KW-0677">Repeat</keyword>
<dbReference type="InterPro" id="IPR001680">
    <property type="entry name" value="WD40_rpt"/>
</dbReference>
<evidence type="ECO:0000313" key="7">
    <source>
        <dbReference type="Proteomes" id="UP001141434"/>
    </source>
</evidence>
<reference evidence="6" key="2">
    <citation type="journal article" date="2023" name="IMA Fungus">
        <title>Comparative genomic study of the Penicillium genus elucidates a diverse pangenome and 15 lateral gene transfer events.</title>
        <authorList>
            <person name="Petersen C."/>
            <person name="Sorensen T."/>
            <person name="Nielsen M.R."/>
            <person name="Sondergaard T.E."/>
            <person name="Sorensen J.L."/>
            <person name="Fitzpatrick D.A."/>
            <person name="Frisvad J.C."/>
            <person name="Nielsen K.L."/>
        </authorList>
    </citation>
    <scope>NUCLEOTIDE SEQUENCE</scope>
    <source>
        <strain evidence="6">IBT 34128</strain>
    </source>
</reference>
<dbReference type="PANTHER" id="PTHR22846:SF2">
    <property type="entry name" value="F-BOX-LIKE_WD REPEAT-CONTAINING PROTEIN EBI"/>
    <property type="match status" value="1"/>
</dbReference>
<keyword evidence="2" id="KW-0853">WD repeat</keyword>
<keyword evidence="4" id="KW-0539">Nucleus</keyword>
<comment type="subcellular location">
    <subcellularLocation>
        <location evidence="1">Nucleus</location>
    </subcellularLocation>
</comment>
<dbReference type="InterPro" id="IPR006594">
    <property type="entry name" value="LisH"/>
</dbReference>
<dbReference type="Gene3D" id="2.130.10.10">
    <property type="entry name" value="YVTN repeat-like/Quinoprotein amine dehydrogenase"/>
    <property type="match status" value="1"/>
</dbReference>
<dbReference type="GO" id="GO:0034967">
    <property type="term" value="C:Set3 complex"/>
    <property type="evidence" value="ECO:0007669"/>
    <property type="project" value="TreeGrafter"/>
</dbReference>
<reference evidence="6" key="1">
    <citation type="submission" date="2022-11" db="EMBL/GenBank/DDBJ databases">
        <authorList>
            <person name="Petersen C."/>
        </authorList>
    </citation>
    <scope>NUCLEOTIDE SEQUENCE</scope>
    <source>
        <strain evidence="6">IBT 34128</strain>
    </source>
</reference>
<name>A0A9W9ERX9_9EURO</name>
<dbReference type="FunFam" id="2.130.10.10:FF:001908">
    <property type="entry name" value="WD repeat protein (AFU_orthologue AFUA_6G12600)"/>
    <property type="match status" value="1"/>
</dbReference>
<dbReference type="Gene3D" id="1.20.960.30">
    <property type="match status" value="1"/>
</dbReference>
<feature type="region of interest" description="Disordered" evidence="5">
    <location>
        <begin position="519"/>
        <end position="546"/>
    </location>
</feature>
<evidence type="ECO:0000256" key="2">
    <source>
        <dbReference type="ARBA" id="ARBA00022574"/>
    </source>
</evidence>
<feature type="region of interest" description="Disordered" evidence="5">
    <location>
        <begin position="99"/>
        <end position="180"/>
    </location>
</feature>
<dbReference type="InterPro" id="IPR045183">
    <property type="entry name" value="Ebi-like"/>
</dbReference>
<dbReference type="SMART" id="SM00320">
    <property type="entry name" value="WD40"/>
    <property type="match status" value="6"/>
</dbReference>
<proteinExistence type="predicted"/>
<dbReference type="EMBL" id="JAPMSZ010000010">
    <property type="protein sequence ID" value="KAJ5086902.1"/>
    <property type="molecule type" value="Genomic_DNA"/>
</dbReference>
<dbReference type="InterPro" id="IPR015943">
    <property type="entry name" value="WD40/YVTN_repeat-like_dom_sf"/>
</dbReference>
<evidence type="ECO:0000256" key="4">
    <source>
        <dbReference type="ARBA" id="ARBA00023242"/>
    </source>
</evidence>
<evidence type="ECO:0000313" key="6">
    <source>
        <dbReference type="EMBL" id="KAJ5086902.1"/>
    </source>
</evidence>
<evidence type="ECO:0000256" key="3">
    <source>
        <dbReference type="ARBA" id="ARBA00022737"/>
    </source>
</evidence>
<dbReference type="OrthoDB" id="1367865at2759"/>
<dbReference type="GeneID" id="81397903"/>
<protein>
    <recommendedName>
        <fullName evidence="8">LisH domain-containing protein</fullName>
    </recommendedName>
</protein>
<evidence type="ECO:0000256" key="5">
    <source>
        <dbReference type="SAM" id="MobiDB-lite"/>
    </source>
</evidence>
<keyword evidence="7" id="KW-1185">Reference proteome</keyword>
<dbReference type="RefSeq" id="XP_056509027.1">
    <property type="nucleotide sequence ID" value="XM_056658734.1"/>
</dbReference>
<dbReference type="Proteomes" id="UP001141434">
    <property type="component" value="Unassembled WGS sequence"/>
</dbReference>
<dbReference type="AlphaFoldDB" id="A0A9W9ERX9"/>